<dbReference type="Gene3D" id="2.120.10.30">
    <property type="entry name" value="TolB, C-terminal domain"/>
    <property type="match status" value="2"/>
</dbReference>
<accession>A0ABQ8LQ62</accession>
<dbReference type="InterPro" id="IPR049883">
    <property type="entry name" value="NOTCH1_EGF-like"/>
</dbReference>
<dbReference type="PROSITE" id="PS00484">
    <property type="entry name" value="THYROGLOBULIN_1_1"/>
    <property type="match status" value="2"/>
</dbReference>
<keyword evidence="10 14" id="KW-1015">Disulfide bond</keyword>
<dbReference type="PROSITE" id="PS50993">
    <property type="entry name" value="NIDOGEN_G2"/>
    <property type="match status" value="1"/>
</dbReference>
<evidence type="ECO:0000256" key="5">
    <source>
        <dbReference type="ARBA" id="ARBA00022729"/>
    </source>
</evidence>
<feature type="domain" description="Thyroglobulin type-1" evidence="18">
    <location>
        <begin position="715"/>
        <end position="784"/>
    </location>
</feature>
<feature type="signal peptide" evidence="15">
    <location>
        <begin position="1"/>
        <end position="19"/>
    </location>
</feature>
<keyword evidence="2" id="KW-0964">Secreted</keyword>
<keyword evidence="9" id="KW-0130">Cell adhesion</keyword>
<gene>
    <name evidence="20" type="ORF">H4Q32_014529</name>
</gene>
<dbReference type="EMBL" id="JACTAM010000020">
    <property type="protein sequence ID" value="KAI2651778.1"/>
    <property type="molecule type" value="Genomic_DNA"/>
</dbReference>
<dbReference type="InterPro" id="IPR001881">
    <property type="entry name" value="EGF-like_Ca-bd_dom"/>
</dbReference>
<evidence type="ECO:0000256" key="12">
    <source>
        <dbReference type="PROSITE-ProRule" id="PRU00076"/>
    </source>
</evidence>
<dbReference type="PROSITE" id="PS51220">
    <property type="entry name" value="NIDO"/>
    <property type="match status" value="1"/>
</dbReference>
<evidence type="ECO:0000256" key="4">
    <source>
        <dbReference type="ARBA" id="ARBA00022536"/>
    </source>
</evidence>
<dbReference type="PANTHER" id="PTHR46513">
    <property type="entry name" value="VITELLOGENIN RECEPTOR-LIKE PROTEIN-RELATED-RELATED"/>
    <property type="match status" value="1"/>
</dbReference>
<dbReference type="InterPro" id="IPR009017">
    <property type="entry name" value="GFP"/>
</dbReference>
<dbReference type="PROSITE" id="PS01187">
    <property type="entry name" value="EGF_CA"/>
    <property type="match status" value="2"/>
</dbReference>
<dbReference type="Gene3D" id="2.40.155.10">
    <property type="entry name" value="Green fluorescent protein"/>
    <property type="match status" value="1"/>
</dbReference>
<evidence type="ECO:0000256" key="15">
    <source>
        <dbReference type="SAM" id="SignalP"/>
    </source>
</evidence>
<evidence type="ECO:0000256" key="1">
    <source>
        <dbReference type="ARBA" id="ARBA00004302"/>
    </source>
</evidence>
<dbReference type="InterPro" id="IPR000742">
    <property type="entry name" value="EGF"/>
</dbReference>
<feature type="repeat" description="LDL-receptor class B" evidence="13">
    <location>
        <begin position="1020"/>
        <end position="1064"/>
    </location>
</feature>
<keyword evidence="8" id="KW-0084">Basement membrane</keyword>
<dbReference type="SMART" id="SM00179">
    <property type="entry name" value="EGF_CA"/>
    <property type="match status" value="3"/>
</dbReference>
<dbReference type="CDD" id="cd00191">
    <property type="entry name" value="TY"/>
    <property type="match status" value="2"/>
</dbReference>
<evidence type="ECO:0000313" key="21">
    <source>
        <dbReference type="Proteomes" id="UP000830375"/>
    </source>
</evidence>
<evidence type="ECO:0000256" key="10">
    <source>
        <dbReference type="ARBA" id="ARBA00023157"/>
    </source>
</evidence>
<dbReference type="PANTHER" id="PTHR46513:SF6">
    <property type="entry name" value="NIDOGEN-1"/>
    <property type="match status" value="1"/>
</dbReference>
<dbReference type="SMART" id="SM00211">
    <property type="entry name" value="TY"/>
    <property type="match status" value="2"/>
</dbReference>
<dbReference type="Gene3D" id="2.10.25.10">
    <property type="entry name" value="Laminin"/>
    <property type="match status" value="3"/>
</dbReference>
<feature type="domain" description="Thyroglobulin type-1" evidence="18">
    <location>
        <begin position="795"/>
        <end position="863"/>
    </location>
</feature>
<dbReference type="InterPro" id="IPR000033">
    <property type="entry name" value="LDLR_classB_rpt"/>
</dbReference>
<dbReference type="PROSITE" id="PS00010">
    <property type="entry name" value="ASX_HYDROXYL"/>
    <property type="match status" value="2"/>
</dbReference>
<feature type="domain" description="EGF-like" evidence="16">
    <location>
        <begin position="625"/>
        <end position="663"/>
    </location>
</feature>
<dbReference type="SUPFAM" id="SSF63825">
    <property type="entry name" value="YWTD domain"/>
    <property type="match status" value="1"/>
</dbReference>
<feature type="domain" description="EGF-like" evidence="16">
    <location>
        <begin position="583"/>
        <end position="624"/>
    </location>
</feature>
<evidence type="ECO:0000259" key="16">
    <source>
        <dbReference type="PROSITE" id="PS50026"/>
    </source>
</evidence>
<evidence type="ECO:0000259" key="18">
    <source>
        <dbReference type="PROSITE" id="PS51162"/>
    </source>
</evidence>
<dbReference type="InterPro" id="IPR050778">
    <property type="entry name" value="Cueball_EGF_LRP_Nidogen"/>
</dbReference>
<reference evidence="20 21" key="1">
    <citation type="submission" date="2022-01" db="EMBL/GenBank/DDBJ databases">
        <title>A high-quality chromosome-level genome assembly of rohu carp, Labeo rohita.</title>
        <authorList>
            <person name="Arick M.A. II"/>
            <person name="Hsu C.-Y."/>
            <person name="Magbanua Z."/>
            <person name="Pechanova O."/>
            <person name="Grover C."/>
            <person name="Miller E."/>
            <person name="Thrash A."/>
            <person name="Ezzel L."/>
            <person name="Alam S."/>
            <person name="Benzie J."/>
            <person name="Hamilton M."/>
            <person name="Karsi A."/>
            <person name="Lawrence M.L."/>
            <person name="Peterson D.G."/>
        </authorList>
    </citation>
    <scope>NUCLEOTIDE SEQUENCE [LARGE SCALE GENOMIC DNA]</scope>
    <source>
        <strain evidence="21">BAU-BD-2019</strain>
        <tissue evidence="20">Blood</tissue>
    </source>
</reference>
<evidence type="ECO:0000259" key="17">
    <source>
        <dbReference type="PROSITE" id="PS50993"/>
    </source>
</evidence>
<dbReference type="SMART" id="SM00539">
    <property type="entry name" value="NIDO"/>
    <property type="match status" value="1"/>
</dbReference>
<dbReference type="PROSITE" id="PS01186">
    <property type="entry name" value="EGF_2"/>
    <property type="match status" value="1"/>
</dbReference>
<comment type="caution">
    <text evidence="20">The sequence shown here is derived from an EMBL/GenBank/DDBJ whole genome shotgun (WGS) entry which is preliminary data.</text>
</comment>
<dbReference type="InterPro" id="IPR024731">
    <property type="entry name" value="NELL2-like_EGF"/>
</dbReference>
<keyword evidence="3" id="KW-0272">Extracellular matrix</keyword>
<evidence type="ECO:0000256" key="14">
    <source>
        <dbReference type="PROSITE-ProRule" id="PRU00500"/>
    </source>
</evidence>
<dbReference type="Pfam" id="PF00058">
    <property type="entry name" value="Ldl_recept_b"/>
    <property type="match status" value="1"/>
</dbReference>
<feature type="domain" description="EGF-like" evidence="16">
    <location>
        <begin position="668"/>
        <end position="706"/>
    </location>
</feature>
<dbReference type="InterPro" id="IPR009030">
    <property type="entry name" value="Growth_fac_rcpt_cys_sf"/>
</dbReference>
<keyword evidence="11" id="KW-0325">Glycoprotein</keyword>
<dbReference type="PROSITE" id="PS51162">
    <property type="entry name" value="THYROGLOBULIN_1_2"/>
    <property type="match status" value="2"/>
</dbReference>
<dbReference type="CDD" id="cd00255">
    <property type="entry name" value="nidG2"/>
    <property type="match status" value="1"/>
</dbReference>
<evidence type="ECO:0000256" key="7">
    <source>
        <dbReference type="ARBA" id="ARBA00022837"/>
    </source>
</evidence>
<comment type="subcellular location">
    <subcellularLocation>
        <location evidence="1">Secreted</location>
        <location evidence="1">Extracellular space</location>
        <location evidence="1">Extracellular matrix</location>
        <location evidence="1">Basement membrane</location>
    </subcellularLocation>
</comment>
<keyword evidence="7" id="KW-0106">Calcium</keyword>
<keyword evidence="4 12" id="KW-0245">EGF-like domain</keyword>
<sequence length="1268" mass="139800">MKNYWVFALLFTNVCFMNAIPKDTFFPFGLSEGDSVLQEGDDEVSEALKIKKPLQFYNVQFNIFYVSTNGFLSLQPPPDESQYLRSMFPLSFSAIAPFLTDISSGPGKGSVYYRVEESLDVLNRASEMVQQSFTSSTFKPSHTVIATWDNVACEEEGLQLSFTHCVTSFQVVMAGNRSDTYALFLYPEDEQQMLNISCNHTNMSNGHAKPQVGFNRGDTSTTEELFYSLFASNETSKNLLQVVPASIPKSDSIGFGSLRSNTDEDFYIMVESDTPSGKSTSTAQMEIPASLVQHPSKPNQELLQATSKNVTKLCGLHLKFCSQDGYCTDYQTGPCCHCRSGYYGNGRQCLPLGISQPLSGKLSGLVSVGDTKVKLNNVDIHGFAVVGEGRVYISISPVPGQAGWALMAVSPLVSTIGWLFALELQNHLNGFSITGAEFSHQAELVFSPQGQRVTIIQEAQGMDLFNHLNFSIRISGDLPSIPNGAKVHILPYKETYQYNKSAVTSSSLREYMVVSENGGSETFSYMLHQNVSFRPCEHGPWTIPDFQQVNVEHLMVMFTEGTTLRYAITNKVGPVGGELPGLELNPCSTRKHHCDPMALCLPGDGTHYHCQCAMGFQGDGRNCYDVDECAEGLSSCGPHSECVNMPGGYHCNCQTGYEFDLDSHVCVDIDECFLQLCHPFSSCFNTQGSFHCQCWPEYRGDGFLCQPPQKHRPPLTVCQQHRESLQESLSIYPGLEAFIPQCDEKGQYKLLQCLGSTGHCWCVDSRGQERVGTRTMPGTAHANCDQPAALLPRAETVCERWRLSLMTHYSGQPSSQDYMPLCDAHGNFLPVQCYGNSSFCWCVDSQGVEMLGTRSYDDVKPPCISIDASSLNNALMYPVIRSSPSGPAILYTQASQIGVIPLDETDPVQEKSTILLALKLIGGMSGGTDSCSCHLGAFFPLLPELPPLLNEGSPVAILDITQCEAPVCPPSSTSFFLDDSSNPDMPEGIAVDTVHRKLFWVDSGKDRIETSSLDGSNRKVTLYWTDWNRDAPKIESSSLEGHKRKVLVQAGLMLPNALTLDLDTNHLCWADAGTKKLECISPNGTERRVFQDALNYPFSLAIYNRHFYYTDWERDGIVVIDQSTGKNTAYLPIQQSHLYGITVIPSQPKFDFILSSMGRCGIIFEHCHGVSVNPRFDIAKQTGWLTHKAQEPPTDGKASPLQRPDLPACGGQPTLASVLQPQTPQQVRGFSEVFSTEQPYTQRWGANFGLVITAIRHPGEPFEPIGCS</sequence>
<feature type="domain" description="Nidogen G2 beta-barrel" evidence="17">
    <location>
        <begin position="354"/>
        <end position="582"/>
    </location>
</feature>
<dbReference type="SMART" id="SM00135">
    <property type="entry name" value="LY"/>
    <property type="match status" value="3"/>
</dbReference>
<dbReference type="InterPro" id="IPR003886">
    <property type="entry name" value="NIDO_dom"/>
</dbReference>
<dbReference type="InterPro" id="IPR018097">
    <property type="entry name" value="EGF_Ca-bd_CS"/>
</dbReference>
<dbReference type="Pfam" id="PF00086">
    <property type="entry name" value="Thyroglobulin_1"/>
    <property type="match status" value="2"/>
</dbReference>
<evidence type="ECO:0000256" key="8">
    <source>
        <dbReference type="ARBA" id="ARBA00022869"/>
    </source>
</evidence>
<name>A0ABQ8LQ62_LABRO</name>
<dbReference type="InterPro" id="IPR000152">
    <property type="entry name" value="EGF-type_Asp/Asn_hydroxyl_site"/>
</dbReference>
<dbReference type="PROSITE" id="PS51120">
    <property type="entry name" value="LDLRB"/>
    <property type="match status" value="1"/>
</dbReference>
<comment type="caution">
    <text evidence="12">Lacks conserved residue(s) required for the propagation of feature annotation.</text>
</comment>
<feature type="disulfide bond" evidence="14">
    <location>
        <begin position="753"/>
        <end position="760"/>
    </location>
</feature>
<dbReference type="SUPFAM" id="SSF57610">
    <property type="entry name" value="Thyroglobulin type-1 domain"/>
    <property type="match status" value="2"/>
</dbReference>
<protein>
    <submittedName>
        <fullName evidence="20">Nidogen-2</fullName>
    </submittedName>
</protein>
<dbReference type="InterPro" id="IPR006605">
    <property type="entry name" value="G2_nidogen/fibulin_G2F"/>
</dbReference>
<evidence type="ECO:0000313" key="20">
    <source>
        <dbReference type="EMBL" id="KAI2651778.1"/>
    </source>
</evidence>
<keyword evidence="21" id="KW-1185">Reference proteome</keyword>
<dbReference type="Pfam" id="PF12947">
    <property type="entry name" value="EGF_3"/>
    <property type="match status" value="2"/>
</dbReference>
<keyword evidence="5 15" id="KW-0732">Signal</keyword>
<dbReference type="PROSITE" id="PS50026">
    <property type="entry name" value="EGF_3"/>
    <property type="match status" value="3"/>
</dbReference>
<dbReference type="InterPro" id="IPR011042">
    <property type="entry name" value="6-blade_b-propeller_TolB-like"/>
</dbReference>
<proteinExistence type="predicted"/>
<dbReference type="SMART" id="SM00181">
    <property type="entry name" value="EGF"/>
    <property type="match status" value="4"/>
</dbReference>
<dbReference type="SUPFAM" id="SSF54511">
    <property type="entry name" value="GFP-like"/>
    <property type="match status" value="1"/>
</dbReference>
<evidence type="ECO:0000256" key="6">
    <source>
        <dbReference type="ARBA" id="ARBA00022737"/>
    </source>
</evidence>
<organism evidence="20 21">
    <name type="scientific">Labeo rohita</name>
    <name type="common">Indian major carp</name>
    <name type="synonym">Cyprinus rohita</name>
    <dbReference type="NCBI Taxonomy" id="84645"/>
    <lineage>
        <taxon>Eukaryota</taxon>
        <taxon>Metazoa</taxon>
        <taxon>Chordata</taxon>
        <taxon>Craniata</taxon>
        <taxon>Vertebrata</taxon>
        <taxon>Euteleostomi</taxon>
        <taxon>Actinopterygii</taxon>
        <taxon>Neopterygii</taxon>
        <taxon>Teleostei</taxon>
        <taxon>Ostariophysi</taxon>
        <taxon>Cypriniformes</taxon>
        <taxon>Cyprinidae</taxon>
        <taxon>Labeoninae</taxon>
        <taxon>Labeonini</taxon>
        <taxon>Labeo</taxon>
    </lineage>
</organism>
<evidence type="ECO:0000256" key="13">
    <source>
        <dbReference type="PROSITE-ProRule" id="PRU00461"/>
    </source>
</evidence>
<evidence type="ECO:0000256" key="2">
    <source>
        <dbReference type="ARBA" id="ARBA00022525"/>
    </source>
</evidence>
<dbReference type="InterPro" id="IPR000716">
    <property type="entry name" value="Thyroglobulin_1"/>
</dbReference>
<feature type="disulfide bond" evidence="14">
    <location>
        <begin position="833"/>
        <end position="840"/>
    </location>
</feature>
<dbReference type="InterPro" id="IPR036857">
    <property type="entry name" value="Thyroglobulin_1_sf"/>
</dbReference>
<dbReference type="SUPFAM" id="SSF57184">
    <property type="entry name" value="Growth factor receptor domain"/>
    <property type="match status" value="1"/>
</dbReference>
<dbReference type="Pfam" id="PF06119">
    <property type="entry name" value="NIDO"/>
    <property type="match status" value="1"/>
</dbReference>
<dbReference type="Gene3D" id="4.10.800.10">
    <property type="entry name" value="Thyroglobulin type-1"/>
    <property type="match status" value="2"/>
</dbReference>
<feature type="domain" description="NIDO" evidence="19">
    <location>
        <begin position="97"/>
        <end position="253"/>
    </location>
</feature>
<dbReference type="CDD" id="cd00054">
    <property type="entry name" value="EGF_CA"/>
    <property type="match status" value="2"/>
</dbReference>
<evidence type="ECO:0000259" key="19">
    <source>
        <dbReference type="PROSITE" id="PS51220"/>
    </source>
</evidence>
<dbReference type="Pfam" id="PF07645">
    <property type="entry name" value="EGF_CA"/>
    <property type="match status" value="1"/>
</dbReference>
<evidence type="ECO:0000256" key="11">
    <source>
        <dbReference type="ARBA" id="ARBA00023180"/>
    </source>
</evidence>
<dbReference type="Pfam" id="PF07474">
    <property type="entry name" value="G2F"/>
    <property type="match status" value="1"/>
</dbReference>
<dbReference type="Proteomes" id="UP000830375">
    <property type="component" value="Unassembled WGS sequence"/>
</dbReference>
<evidence type="ECO:0000256" key="3">
    <source>
        <dbReference type="ARBA" id="ARBA00022530"/>
    </source>
</evidence>
<feature type="chain" id="PRO_5046261128" evidence="15">
    <location>
        <begin position="20"/>
        <end position="1268"/>
    </location>
</feature>
<keyword evidence="6" id="KW-0677">Repeat</keyword>
<evidence type="ECO:0000256" key="9">
    <source>
        <dbReference type="ARBA" id="ARBA00022889"/>
    </source>
</evidence>
<dbReference type="SMART" id="SM00682">
    <property type="entry name" value="G2F"/>
    <property type="match status" value="1"/>
</dbReference>